<dbReference type="InterPro" id="IPR011051">
    <property type="entry name" value="RmlC_Cupin_sf"/>
</dbReference>
<protein>
    <recommendedName>
        <fullName evidence="1">Cupin type-2 domain-containing protein</fullName>
    </recommendedName>
</protein>
<dbReference type="Gene3D" id="2.60.120.10">
    <property type="entry name" value="Jelly Rolls"/>
    <property type="match status" value="1"/>
</dbReference>
<feature type="domain" description="Cupin type-2" evidence="1">
    <location>
        <begin position="33"/>
        <end position="99"/>
    </location>
</feature>
<dbReference type="PATRIC" id="fig|81408.3.peg.1976"/>
<dbReference type="SUPFAM" id="SSF51182">
    <property type="entry name" value="RmlC-like cupins"/>
    <property type="match status" value="1"/>
</dbReference>
<dbReference type="EMBL" id="LQYS01000125">
    <property type="protein sequence ID" value="KYD06598.1"/>
    <property type="molecule type" value="Genomic_DNA"/>
</dbReference>
<dbReference type="RefSeq" id="WP_061580336.1">
    <property type="nucleotide sequence ID" value="NZ_LQYS01000125.1"/>
</dbReference>
<organism evidence="2 3">
    <name type="scientific">Saccharococcus caldoxylosilyticus</name>
    <dbReference type="NCBI Taxonomy" id="81408"/>
    <lineage>
        <taxon>Bacteria</taxon>
        <taxon>Bacillati</taxon>
        <taxon>Bacillota</taxon>
        <taxon>Bacilli</taxon>
        <taxon>Bacillales</taxon>
        <taxon>Anoxybacillaceae</taxon>
        <taxon>Saccharococcus</taxon>
    </lineage>
</organism>
<dbReference type="AlphaFoldDB" id="A0A150L2P6"/>
<accession>A0A150L2P6</accession>
<evidence type="ECO:0000313" key="2">
    <source>
        <dbReference type="EMBL" id="KYD06598.1"/>
    </source>
</evidence>
<dbReference type="Pfam" id="PF07883">
    <property type="entry name" value="Cupin_2"/>
    <property type="match status" value="1"/>
</dbReference>
<dbReference type="STRING" id="81408.B4119_4335"/>
<dbReference type="eggNOG" id="ENOG5033ENP">
    <property type="taxonomic scope" value="Bacteria"/>
</dbReference>
<name>A0A150L2P6_9BACL</name>
<reference evidence="2 3" key="1">
    <citation type="submission" date="2016-01" db="EMBL/GenBank/DDBJ databases">
        <title>Draft Genome Sequences of Seven Thermophilic Sporeformers Isolated from Foods.</title>
        <authorList>
            <person name="Berendsen E.M."/>
            <person name="Wells-Bennik M.H."/>
            <person name="Krawcyk A.O."/>
            <person name="De Jong A."/>
            <person name="Holsappel S."/>
            <person name="Eijlander R.T."/>
            <person name="Kuipers O.P."/>
        </authorList>
    </citation>
    <scope>NUCLEOTIDE SEQUENCE [LARGE SCALE GENOMIC DNA]</scope>
    <source>
        <strain evidence="2 3">B4119</strain>
    </source>
</reference>
<dbReference type="InterPro" id="IPR013096">
    <property type="entry name" value="Cupin_2"/>
</dbReference>
<dbReference type="InterPro" id="IPR014710">
    <property type="entry name" value="RmlC-like_jellyroll"/>
</dbReference>
<evidence type="ECO:0000259" key="1">
    <source>
        <dbReference type="Pfam" id="PF07883"/>
    </source>
</evidence>
<dbReference type="Proteomes" id="UP000075455">
    <property type="component" value="Unassembled WGS sequence"/>
</dbReference>
<sequence length="196" mass="22215">MRSFLLSNPPTVYKNELLYSSKGKNTSLYEIIFPYNQGLGAHIHTSGEDCALVLSGTLTYFVGNRETIVAEPGSIVFGWQNVLHGYLNQEKEPVHLLVFVTPGKIGLAYPDDNDPIVRKVPVECRKVHAEEEVNASSEYSSFQTVLIHGRYEESVEPGTFKVFIDWKKKQLFIFDEEKVELTSDEPIRLLKYVAKS</sequence>
<evidence type="ECO:0000313" key="3">
    <source>
        <dbReference type="Proteomes" id="UP000075455"/>
    </source>
</evidence>
<comment type="caution">
    <text evidence="2">The sequence shown here is derived from an EMBL/GenBank/DDBJ whole genome shotgun (WGS) entry which is preliminary data.</text>
</comment>
<gene>
    <name evidence="2" type="ORF">B4119_4335</name>
</gene>
<proteinExistence type="predicted"/>